<gene>
    <name evidence="1" type="ORF">L3Q82_003172</name>
</gene>
<sequence>MSTRPERWWSTSGGRRCLHSHYGSKGEVVEEVEDYKYLGVVIDNRLDWKSNYRGCVQEGDEQTLFPEEAEILQRKMHKQVFFPGRVIVTLCKGPLGFLHQDPTDAAKLLKDNLSVQVRRVEDKGPSCFRCFLCDSVLMRRRESVSVLTGEICFTVTHSLKYFYTASSQVPNFPEFVSVGLVDEVEMNYYDSNTRKAEPKQDWMKKVTEDDPQYWERNTQIYLGAQQVFKDNIGTAKKRFNQTGGDGPGQRLRAVQKPIMNSKNNKDRYVARIGVTGAPPWSQAWGWGSQASAWWPGLCPRDPAGLSPKWRRGPAFQ</sequence>
<name>A0ACB8VRG7_9TELE</name>
<accession>A0ACB8VRG7</accession>
<evidence type="ECO:0000313" key="2">
    <source>
        <dbReference type="Proteomes" id="UP000831701"/>
    </source>
</evidence>
<keyword evidence="2" id="KW-1185">Reference proteome</keyword>
<dbReference type="EMBL" id="CM041548">
    <property type="protein sequence ID" value="KAI3358173.1"/>
    <property type="molecule type" value="Genomic_DNA"/>
</dbReference>
<reference evidence="1" key="1">
    <citation type="submission" date="2022-04" db="EMBL/GenBank/DDBJ databases">
        <title>Jade perch genome.</title>
        <authorList>
            <person name="Chao B."/>
        </authorList>
    </citation>
    <scope>NUCLEOTIDE SEQUENCE</scope>
    <source>
        <strain evidence="1">CB-2022</strain>
    </source>
</reference>
<evidence type="ECO:0000313" key="1">
    <source>
        <dbReference type="EMBL" id="KAI3358173.1"/>
    </source>
</evidence>
<protein>
    <submittedName>
        <fullName evidence="1">Uncharacterized protein</fullName>
    </submittedName>
</protein>
<comment type="caution">
    <text evidence="1">The sequence shown here is derived from an EMBL/GenBank/DDBJ whole genome shotgun (WGS) entry which is preliminary data.</text>
</comment>
<organism evidence="1 2">
    <name type="scientific">Scortum barcoo</name>
    <name type="common">barcoo grunter</name>
    <dbReference type="NCBI Taxonomy" id="214431"/>
    <lineage>
        <taxon>Eukaryota</taxon>
        <taxon>Metazoa</taxon>
        <taxon>Chordata</taxon>
        <taxon>Craniata</taxon>
        <taxon>Vertebrata</taxon>
        <taxon>Euteleostomi</taxon>
        <taxon>Actinopterygii</taxon>
        <taxon>Neopterygii</taxon>
        <taxon>Teleostei</taxon>
        <taxon>Neoteleostei</taxon>
        <taxon>Acanthomorphata</taxon>
        <taxon>Eupercaria</taxon>
        <taxon>Centrarchiformes</taxon>
        <taxon>Terapontoidei</taxon>
        <taxon>Terapontidae</taxon>
        <taxon>Scortum</taxon>
    </lineage>
</organism>
<proteinExistence type="predicted"/>
<dbReference type="Proteomes" id="UP000831701">
    <property type="component" value="Chromosome 18"/>
</dbReference>